<proteinExistence type="predicted"/>
<accession>A0A0C2XBD1</accession>
<sequence>MHISRAFIIQLHSEPNAIEICQLDPFLCHKSDTNRVKSKVRIHPVYGIYLQERRNEKIPTTAENCSSGPLAFPEI</sequence>
<dbReference type="EMBL" id="KN818238">
    <property type="protein sequence ID" value="KIL66133.1"/>
    <property type="molecule type" value="Genomic_DNA"/>
</dbReference>
<organism evidence="1 2">
    <name type="scientific">Amanita muscaria (strain Koide BX008)</name>
    <dbReference type="NCBI Taxonomy" id="946122"/>
    <lineage>
        <taxon>Eukaryota</taxon>
        <taxon>Fungi</taxon>
        <taxon>Dikarya</taxon>
        <taxon>Basidiomycota</taxon>
        <taxon>Agaricomycotina</taxon>
        <taxon>Agaricomycetes</taxon>
        <taxon>Agaricomycetidae</taxon>
        <taxon>Agaricales</taxon>
        <taxon>Pluteineae</taxon>
        <taxon>Amanitaceae</taxon>
        <taxon>Amanita</taxon>
    </lineage>
</organism>
<evidence type="ECO:0000313" key="2">
    <source>
        <dbReference type="Proteomes" id="UP000054549"/>
    </source>
</evidence>
<dbReference type="AlphaFoldDB" id="A0A0C2XBD1"/>
<dbReference type="HOGENOM" id="CLU_2670557_0_0_1"/>
<protein>
    <submittedName>
        <fullName evidence="1">Uncharacterized protein</fullName>
    </submittedName>
</protein>
<keyword evidence="2" id="KW-1185">Reference proteome</keyword>
<evidence type="ECO:0000313" key="1">
    <source>
        <dbReference type="EMBL" id="KIL66133.1"/>
    </source>
</evidence>
<name>A0A0C2XBD1_AMAMK</name>
<reference evidence="1 2" key="1">
    <citation type="submission" date="2014-04" db="EMBL/GenBank/DDBJ databases">
        <title>Evolutionary Origins and Diversification of the Mycorrhizal Mutualists.</title>
        <authorList>
            <consortium name="DOE Joint Genome Institute"/>
            <consortium name="Mycorrhizal Genomics Consortium"/>
            <person name="Kohler A."/>
            <person name="Kuo A."/>
            <person name="Nagy L.G."/>
            <person name="Floudas D."/>
            <person name="Copeland A."/>
            <person name="Barry K.W."/>
            <person name="Cichocki N."/>
            <person name="Veneault-Fourrey C."/>
            <person name="LaButti K."/>
            <person name="Lindquist E.A."/>
            <person name="Lipzen A."/>
            <person name="Lundell T."/>
            <person name="Morin E."/>
            <person name="Murat C."/>
            <person name="Riley R."/>
            <person name="Ohm R."/>
            <person name="Sun H."/>
            <person name="Tunlid A."/>
            <person name="Henrissat B."/>
            <person name="Grigoriev I.V."/>
            <person name="Hibbett D.S."/>
            <person name="Martin F."/>
        </authorList>
    </citation>
    <scope>NUCLEOTIDE SEQUENCE [LARGE SCALE GENOMIC DNA]</scope>
    <source>
        <strain evidence="1 2">Koide BX008</strain>
    </source>
</reference>
<gene>
    <name evidence="1" type="ORF">M378DRAFT_161414</name>
</gene>
<dbReference type="Proteomes" id="UP000054549">
    <property type="component" value="Unassembled WGS sequence"/>
</dbReference>
<dbReference type="InParanoid" id="A0A0C2XBD1"/>